<dbReference type="PANTHER" id="PTHR24026:SF51">
    <property type="entry name" value="PROTOCADHERIN-LIKE WING POLARITY PROTEIN STAN"/>
    <property type="match status" value="1"/>
</dbReference>
<accession>A0ABQ9E8C0</accession>
<evidence type="ECO:0000259" key="20">
    <source>
        <dbReference type="PROSITE" id="PS50027"/>
    </source>
</evidence>
<evidence type="ECO:0000259" key="21">
    <source>
        <dbReference type="PROSITE" id="PS50221"/>
    </source>
</evidence>
<feature type="transmembrane region" description="Helical" evidence="17">
    <location>
        <begin position="2069"/>
        <end position="2091"/>
    </location>
</feature>
<feature type="domain" description="G-protein coupled receptors family 2 profile 2" evidence="22">
    <location>
        <begin position="2067"/>
        <end position="2295"/>
    </location>
</feature>
<evidence type="ECO:0000256" key="4">
    <source>
        <dbReference type="ARBA" id="ARBA00022536"/>
    </source>
</evidence>
<feature type="domain" description="Cadherin" evidence="23">
    <location>
        <begin position="810"/>
        <end position="912"/>
    </location>
</feature>
<feature type="domain" description="Cadherin" evidence="23">
    <location>
        <begin position="60"/>
        <end position="166"/>
    </location>
</feature>
<feature type="transmembrane region" description="Helical" evidence="17">
    <location>
        <begin position="2103"/>
        <end position="2121"/>
    </location>
</feature>
<dbReference type="SMART" id="SM00180">
    <property type="entry name" value="EGF_Lam"/>
    <property type="match status" value="1"/>
</dbReference>
<dbReference type="InterPro" id="IPR001791">
    <property type="entry name" value="Laminin_G"/>
</dbReference>
<evidence type="ECO:0000256" key="13">
    <source>
        <dbReference type="PROSITE-ProRule" id="PRU00043"/>
    </source>
</evidence>
<dbReference type="PROSITE" id="PS00232">
    <property type="entry name" value="CADHERIN_1"/>
    <property type="match status" value="6"/>
</dbReference>
<dbReference type="PROSITE" id="PS50025">
    <property type="entry name" value="LAM_G_DOMAIN"/>
    <property type="match status" value="2"/>
</dbReference>
<dbReference type="CDD" id="cd11304">
    <property type="entry name" value="Cadherin_repeat"/>
    <property type="match status" value="9"/>
</dbReference>
<dbReference type="InterPro" id="IPR017981">
    <property type="entry name" value="GPCR_2-like_7TM"/>
</dbReference>
<feature type="domain" description="Laminin G" evidence="18">
    <location>
        <begin position="1101"/>
        <end position="1301"/>
    </location>
</feature>
<evidence type="ECO:0000256" key="17">
    <source>
        <dbReference type="SAM" id="Phobius"/>
    </source>
</evidence>
<dbReference type="PROSITE" id="PS01248">
    <property type="entry name" value="EGF_LAM_1"/>
    <property type="match status" value="1"/>
</dbReference>
<evidence type="ECO:0000256" key="8">
    <source>
        <dbReference type="ARBA" id="ARBA00022989"/>
    </source>
</evidence>
<evidence type="ECO:0000256" key="1">
    <source>
        <dbReference type="ARBA" id="ARBA00004651"/>
    </source>
</evidence>
<dbReference type="InterPro" id="IPR013032">
    <property type="entry name" value="EGF-like_CS"/>
</dbReference>
<dbReference type="Gene3D" id="2.60.120.200">
    <property type="match status" value="2"/>
</dbReference>
<feature type="transmembrane region" description="Helical" evidence="17">
    <location>
        <begin position="2202"/>
        <end position="2224"/>
    </location>
</feature>
<dbReference type="InterPro" id="IPR002049">
    <property type="entry name" value="LE_dom"/>
</dbReference>
<protein>
    <submittedName>
        <fullName evidence="24">Uncharacterized protein</fullName>
    </submittedName>
</protein>
<evidence type="ECO:0000256" key="6">
    <source>
        <dbReference type="ARBA" id="ARBA00022737"/>
    </source>
</evidence>
<reference evidence="24 25" key="1">
    <citation type="submission" date="2022-12" db="EMBL/GenBank/DDBJ databases">
        <title>Chromosome-level genome of Tegillarca granosa.</title>
        <authorList>
            <person name="Kim J."/>
        </authorList>
    </citation>
    <scope>NUCLEOTIDE SEQUENCE [LARGE SCALE GENOMIC DNA]</scope>
    <source>
        <strain evidence="24">Teg-2019</strain>
        <tissue evidence="24">Adductor muscle</tissue>
    </source>
</reference>
<feature type="disulfide bond" evidence="15">
    <location>
        <begin position="1652"/>
        <end position="1664"/>
    </location>
</feature>
<dbReference type="InterPro" id="IPR020894">
    <property type="entry name" value="Cadherin_CS"/>
</dbReference>
<evidence type="ECO:0000256" key="2">
    <source>
        <dbReference type="ARBA" id="ARBA00022473"/>
    </source>
</evidence>
<dbReference type="InterPro" id="IPR032471">
    <property type="entry name" value="AGRL2-4_GAIN_subdom_A"/>
</dbReference>
<evidence type="ECO:0000313" key="25">
    <source>
        <dbReference type="Proteomes" id="UP001217089"/>
    </source>
</evidence>
<feature type="domain" description="Cadherin" evidence="23">
    <location>
        <begin position="484"/>
        <end position="579"/>
    </location>
</feature>
<dbReference type="SMART" id="SM00112">
    <property type="entry name" value="CA"/>
    <property type="match status" value="9"/>
</dbReference>
<dbReference type="PROSITE" id="PS50221">
    <property type="entry name" value="GAIN_B"/>
    <property type="match status" value="1"/>
</dbReference>
<keyword evidence="12 15" id="KW-0424">Laminin EGF-like domain</keyword>
<feature type="disulfide bond" evidence="15">
    <location>
        <begin position="1673"/>
        <end position="1682"/>
    </location>
</feature>
<comment type="caution">
    <text evidence="14">Lacks conserved residue(s) required for the propagation of feature annotation.</text>
</comment>
<evidence type="ECO:0000256" key="11">
    <source>
        <dbReference type="ARBA" id="ARBA00023180"/>
    </source>
</evidence>
<feature type="domain" description="Cadherin" evidence="23">
    <location>
        <begin position="686"/>
        <end position="791"/>
    </location>
</feature>
<keyword evidence="9 17" id="KW-0472">Membrane</keyword>
<keyword evidence="10 14" id="KW-1015">Disulfide bond</keyword>
<dbReference type="SUPFAM" id="SSF49313">
    <property type="entry name" value="Cadherin-like"/>
    <property type="match status" value="9"/>
</dbReference>
<evidence type="ECO:0000256" key="12">
    <source>
        <dbReference type="ARBA" id="ARBA00023292"/>
    </source>
</evidence>
<dbReference type="InterPro" id="IPR002126">
    <property type="entry name" value="Cadherin-like_dom"/>
</dbReference>
<keyword evidence="4 14" id="KW-0245">EGF-like domain</keyword>
<dbReference type="InterPro" id="IPR000832">
    <property type="entry name" value="GPCR_2_secretin-like"/>
</dbReference>
<feature type="region of interest" description="Disordered" evidence="16">
    <location>
        <begin position="2381"/>
        <end position="2548"/>
    </location>
</feature>
<evidence type="ECO:0000259" key="18">
    <source>
        <dbReference type="PROSITE" id="PS50025"/>
    </source>
</evidence>
<dbReference type="Pfam" id="PF00002">
    <property type="entry name" value="7tm_2"/>
    <property type="match status" value="1"/>
</dbReference>
<organism evidence="24 25">
    <name type="scientific">Tegillarca granosa</name>
    <name type="common">Malaysian cockle</name>
    <name type="synonym">Anadara granosa</name>
    <dbReference type="NCBI Taxonomy" id="220873"/>
    <lineage>
        <taxon>Eukaryota</taxon>
        <taxon>Metazoa</taxon>
        <taxon>Spiralia</taxon>
        <taxon>Lophotrochozoa</taxon>
        <taxon>Mollusca</taxon>
        <taxon>Bivalvia</taxon>
        <taxon>Autobranchia</taxon>
        <taxon>Pteriomorphia</taxon>
        <taxon>Arcoida</taxon>
        <taxon>Arcoidea</taxon>
        <taxon>Arcidae</taxon>
        <taxon>Tegillarca</taxon>
    </lineage>
</organism>
<dbReference type="InterPro" id="IPR015919">
    <property type="entry name" value="Cadherin-like_sf"/>
</dbReference>
<feature type="domain" description="Cadherin" evidence="23">
    <location>
        <begin position="274"/>
        <end position="378"/>
    </location>
</feature>
<feature type="compositionally biased region" description="Polar residues" evidence="16">
    <location>
        <begin position="2523"/>
        <end position="2543"/>
    </location>
</feature>
<dbReference type="PROSITE" id="PS50026">
    <property type="entry name" value="EGF_3"/>
    <property type="match status" value="2"/>
</dbReference>
<feature type="domain" description="Cadherin" evidence="23">
    <location>
        <begin position="580"/>
        <end position="685"/>
    </location>
</feature>
<feature type="domain" description="Laminin EGF-like" evidence="20">
    <location>
        <begin position="1652"/>
        <end position="1701"/>
    </location>
</feature>
<comment type="subcellular location">
    <subcellularLocation>
        <location evidence="1">Cell membrane</location>
        <topology evidence="1">Multi-pass membrane protein</topology>
    </subcellularLocation>
</comment>
<dbReference type="Gene3D" id="2.10.25.10">
    <property type="entry name" value="Laminin"/>
    <property type="match status" value="4"/>
</dbReference>
<dbReference type="CDD" id="cd15441">
    <property type="entry name" value="7tmB2_CELSR_Adhesion_IV"/>
    <property type="match status" value="1"/>
</dbReference>
<dbReference type="SUPFAM" id="SSF57196">
    <property type="entry name" value="EGF/Laminin"/>
    <property type="match status" value="2"/>
</dbReference>
<dbReference type="Pfam" id="PF00053">
    <property type="entry name" value="EGF_laminin"/>
    <property type="match status" value="1"/>
</dbReference>
<feature type="transmembrane region" description="Helical" evidence="17">
    <location>
        <begin position="2271"/>
        <end position="2294"/>
    </location>
</feature>
<feature type="compositionally biased region" description="Basic and acidic residues" evidence="16">
    <location>
        <begin position="2476"/>
        <end position="2497"/>
    </location>
</feature>
<dbReference type="PANTHER" id="PTHR24026">
    <property type="entry name" value="FAT ATYPICAL CADHERIN-RELATED"/>
    <property type="match status" value="1"/>
</dbReference>
<dbReference type="SMART" id="SM00179">
    <property type="entry name" value="EGF_CA"/>
    <property type="match status" value="3"/>
</dbReference>
<evidence type="ECO:0000256" key="15">
    <source>
        <dbReference type="PROSITE-ProRule" id="PRU00460"/>
    </source>
</evidence>
<keyword evidence="6" id="KW-0677">Repeat</keyword>
<dbReference type="Pfam" id="PF16489">
    <property type="entry name" value="GAIN"/>
    <property type="match status" value="1"/>
</dbReference>
<dbReference type="Pfam" id="PF12661">
    <property type="entry name" value="hEGF"/>
    <property type="match status" value="1"/>
</dbReference>
<dbReference type="CDD" id="cd00055">
    <property type="entry name" value="EGF_Lam"/>
    <property type="match status" value="1"/>
</dbReference>
<evidence type="ECO:0000313" key="24">
    <source>
        <dbReference type="EMBL" id="KAJ8301567.1"/>
    </source>
</evidence>
<dbReference type="PROSITE" id="PS00022">
    <property type="entry name" value="EGF_1"/>
    <property type="match status" value="3"/>
</dbReference>
<dbReference type="InterPro" id="IPR000152">
    <property type="entry name" value="EGF-type_Asp/Asn_hydroxyl_site"/>
</dbReference>
<dbReference type="SUPFAM" id="SSF49899">
    <property type="entry name" value="Concanavalin A-like lectins/glucanases"/>
    <property type="match status" value="2"/>
</dbReference>
<dbReference type="Gene3D" id="2.60.40.60">
    <property type="entry name" value="Cadherins"/>
    <property type="match status" value="9"/>
</dbReference>
<dbReference type="InterPro" id="IPR009030">
    <property type="entry name" value="Growth_fac_rcpt_cys_sf"/>
</dbReference>
<comment type="caution">
    <text evidence="24">The sequence shown here is derived from an EMBL/GenBank/DDBJ whole genome shotgun (WGS) entry which is preliminary data.</text>
</comment>
<feature type="disulfide bond" evidence="15">
    <location>
        <begin position="1685"/>
        <end position="1699"/>
    </location>
</feature>
<feature type="domain" description="Cadherin" evidence="23">
    <location>
        <begin position="379"/>
        <end position="483"/>
    </location>
</feature>
<dbReference type="InterPro" id="IPR056286">
    <property type="entry name" value="Cadherin_CELSR1-3_9th"/>
</dbReference>
<dbReference type="InterPro" id="IPR057244">
    <property type="entry name" value="GAIN_B"/>
</dbReference>
<proteinExistence type="predicted"/>
<evidence type="ECO:0000256" key="3">
    <source>
        <dbReference type="ARBA" id="ARBA00022475"/>
    </source>
</evidence>
<dbReference type="SUPFAM" id="SSF57184">
    <property type="entry name" value="Growth factor receptor domain"/>
    <property type="match status" value="1"/>
</dbReference>
<feature type="transmembrane region" description="Helical" evidence="17">
    <location>
        <begin position="2166"/>
        <end position="2182"/>
    </location>
</feature>
<dbReference type="InterPro" id="IPR013320">
    <property type="entry name" value="ConA-like_dom_sf"/>
</dbReference>
<dbReference type="SMART" id="SM00303">
    <property type="entry name" value="GPS"/>
    <property type="match status" value="1"/>
</dbReference>
<feature type="compositionally biased region" description="Basic and acidic residues" evidence="16">
    <location>
        <begin position="2409"/>
        <end position="2424"/>
    </location>
</feature>
<evidence type="ECO:0000259" key="19">
    <source>
        <dbReference type="PROSITE" id="PS50026"/>
    </source>
</evidence>
<evidence type="ECO:0000256" key="14">
    <source>
        <dbReference type="PROSITE-ProRule" id="PRU00076"/>
    </source>
</evidence>
<feature type="domain" description="EGF-like" evidence="19">
    <location>
        <begin position="1519"/>
        <end position="1555"/>
    </location>
</feature>
<dbReference type="Pfam" id="PF02210">
    <property type="entry name" value="Laminin_G_2"/>
    <property type="match status" value="2"/>
</dbReference>
<gene>
    <name evidence="24" type="ORF">KUTeg_020554</name>
</gene>
<dbReference type="SMART" id="SM00282">
    <property type="entry name" value="LamG"/>
    <property type="match status" value="2"/>
</dbReference>
<dbReference type="PROSITE" id="PS00010">
    <property type="entry name" value="ASX_HYDROXYL"/>
    <property type="match status" value="2"/>
</dbReference>
<keyword evidence="7 13" id="KW-0106">Calcium</keyword>
<dbReference type="CDD" id="cd00054">
    <property type="entry name" value="EGF_CA"/>
    <property type="match status" value="2"/>
</dbReference>
<feature type="domain" description="EGF-like" evidence="19">
    <location>
        <begin position="1304"/>
        <end position="1340"/>
    </location>
</feature>
<dbReference type="EMBL" id="JARBDR010000918">
    <property type="protein sequence ID" value="KAJ8301567.1"/>
    <property type="molecule type" value="Genomic_DNA"/>
</dbReference>
<dbReference type="PROSITE" id="PS50027">
    <property type="entry name" value="EGF_LAM_2"/>
    <property type="match status" value="1"/>
</dbReference>
<feature type="domain" description="Cadherin" evidence="23">
    <location>
        <begin position="1"/>
        <end position="59"/>
    </location>
</feature>
<dbReference type="Gene3D" id="1.20.1070.10">
    <property type="entry name" value="Rhodopsin 7-helix transmembrane proteins"/>
    <property type="match status" value="1"/>
</dbReference>
<evidence type="ECO:0000256" key="10">
    <source>
        <dbReference type="ARBA" id="ARBA00023157"/>
    </source>
</evidence>
<dbReference type="Gene3D" id="2.60.220.50">
    <property type="match status" value="1"/>
</dbReference>
<dbReference type="PROSITE" id="PS50261">
    <property type="entry name" value="G_PROTEIN_RECEP_F2_4"/>
    <property type="match status" value="1"/>
</dbReference>
<evidence type="ECO:0000256" key="16">
    <source>
        <dbReference type="SAM" id="MobiDB-lite"/>
    </source>
</evidence>
<feature type="domain" description="Cadherin" evidence="23">
    <location>
        <begin position="167"/>
        <end position="273"/>
    </location>
</feature>
<keyword evidence="11" id="KW-0325">Glycoprotein</keyword>
<dbReference type="PRINTS" id="PR00205">
    <property type="entry name" value="CADHERIN"/>
</dbReference>
<evidence type="ECO:0000259" key="22">
    <source>
        <dbReference type="PROSITE" id="PS50261"/>
    </source>
</evidence>
<keyword evidence="25" id="KW-1185">Reference proteome</keyword>
<evidence type="ECO:0000256" key="7">
    <source>
        <dbReference type="ARBA" id="ARBA00022837"/>
    </source>
</evidence>
<feature type="disulfide bond" evidence="15">
    <location>
        <begin position="1654"/>
        <end position="1671"/>
    </location>
</feature>
<dbReference type="PROSITE" id="PS50268">
    <property type="entry name" value="CADHERIN_2"/>
    <property type="match status" value="9"/>
</dbReference>
<dbReference type="InterPro" id="IPR001881">
    <property type="entry name" value="EGF-like_Ca-bd_dom"/>
</dbReference>
<keyword evidence="3" id="KW-1003">Cell membrane</keyword>
<evidence type="ECO:0000259" key="23">
    <source>
        <dbReference type="PROSITE" id="PS50268"/>
    </source>
</evidence>
<keyword evidence="8 17" id="KW-1133">Transmembrane helix</keyword>
<feature type="transmembrane region" description="Helical" evidence="17">
    <location>
        <begin position="2244"/>
        <end position="2265"/>
    </location>
</feature>
<dbReference type="InterPro" id="IPR000203">
    <property type="entry name" value="GPS"/>
</dbReference>
<feature type="compositionally biased region" description="Low complexity" evidence="16">
    <location>
        <begin position="2381"/>
        <end position="2393"/>
    </location>
</feature>
<dbReference type="Pfam" id="PF00008">
    <property type="entry name" value="EGF"/>
    <property type="match status" value="2"/>
</dbReference>
<dbReference type="CDD" id="cd00110">
    <property type="entry name" value="LamG"/>
    <property type="match status" value="2"/>
</dbReference>
<sequence>MFSINPVTGAINTTKRLDREVLAMHEFLVIATDNGMPPRKAQTYLTVTVLDINDHKPVFEKSVYYQEVPENVPLGYTVLSVRAADNDTGLNKEIRYRIIDGDSTSFMVNLTSGAITTRQELDREVRSSYQLVVQATDQGKILATRMSSTVTVNIKVKDENDNKPQFTQSAYRVNVSEDHNHSTDPVIATVTATDRDEGPNAKITYDIIGGNGDNMFSIDAITGQVSIQKPLDYEETNAYTIKIRAQDGGLPPTSNSTLLLVSIIDVNDNYPKFYAPPYSESVFEDADPNTTILTVRANDIDSGKNGELIYSIINAPSSLPLGINSRTGDIFVKTPLDREAGERYEFVVMATDQGDPPKSATTNVDITVRDVNDNKPHFVHKIYNATIAEDAELMTRVISVSAVDLDAGDNAIITYSITNGNTNDAFSINTLNSEGIISVAKQLNYKQQSRYFLTIRVTDSGGLFDEAEVRIAISDTNRNRPVFQHTPYDITVDENVPIGRTIYRVLALDNDVGENARITYILSENAAFAIDPNTGVISTRIRLDREFNPGYALVVTARDNETTDVQIIVKDINDNAPQFDQDSYVGSVMENANIGQSILVISATDRDEKNNAQITYTFKGGNSGNGDFELDSASGIIRVAKKLDREKVDTYNLIAYAVDGGIPAFSTSVPITINIGDVNDNAPKFTDPIIKISVTENTPINSLIAEITAHDPDDGLNAQVVYEKVGGLDADAFKLEYRPGGPAIIRNSVTLDYESDKQVYQFLIRASSKPMFSEAVIVISVVDINDNKPVLKDFTIIFNNFEYHFIPGVIGRVPATDPDEIDRDKLRYEFISGNDANFLHLNQSTGEITLDYRLNSDVSRNGTIQVKVSDGKHEEKAKCRLYVRLVTEEMLHNSVTIRLNNMTQRVFLSPLFKFFVDALAYIMKTEEKNIYVINVQDDTDVKAQILNVSVSVRKQDGSFYSTEFLKEQIYLQRMLLANMSTLQVLPFDDNLCVVEMCYKFKTCVSRLVFGSAAPFISSDMMLFRPIHPINGYTCQCPAGFWGANHTYTCDTEVNLCYSYPCQNGGTCLRNEGSKNCEIDTSKKFHASSCPKDLCQPPSKCVPLIQGGYRSFLTFPSLKKRHRFTIQLKFATQQKNGLLFYNGRFNEKHDFVALEIIDGHLQFSFSVGANITKVKAYVDGGVNNGEWHHVTLHYLNRTATLTVGEHCDTEINVLYGHRLTEKPCAARVTAVIDPSCYTKILRDCYMLLDLTGPLQIGGLPKLQSTFQIHNKDFVGCIKDFYIDHKLLDFNKSVWDVGTQRGCMEKKSFCLSSPCKNAGTCIDGWNTYICQCPPRTGGIDCSQVIEDPRTLSGNGYLMYDDPNSLPSKEIHYTWYNGISFRTRASNGTLMQINIQSGQSVVIELINGLISYNYTYGTTSQVYLLDLLQVNDGKWHYFEARWQTQGVLILLLDYGNWKKLETVQALLIGKQIERIYVGAQRIPDGPIVNGFVGCVENVRVGNNPTAILNKPFTSQARLGCIAPRTCQDDPCSRGATCIDTWGKYTCLCPTGTIGPNCENVCTNFNPCKNWATCRGPTFNQNSNYTCECGTLQSGQYCEQVSKQPCYKNWFGYPICGPCNCSKELGFDTMCDKKTGACSCSENHYRPTGSDRCLPCNCYKLGSLNQSCDTVTGQCYCIPTVRGKQCSECASKYAQIEEDGSGCQVVADFKFCPRRYAAGIWWDPTNWGNRIITECPNHAVNQLLSGELKITTFVAKKTMKRLAAATKDTPILFGSDINITYLILDKLLEYENNQKGNILNTLSIVLDMKYKAEWQVINQNSDGAASLLQKLEHHLSLLSDTLATLQKMPYSVISENIVLIVDSLSKQNYSGQHIPKYNNIVQRPIFDNKTNVFLPKSILSELSISEWMTQIIDRNNVPKAYMGFIIYKTLGDLLPASYGENVREVPNRPITVNVPVVSFILRDQGKEVNGPLKDPIKLTFRQLVQENRTSPQCVYWKTDQTGSNGHWSTDGCKMEERYELDTKELEDGSVEDSNNITKEKYIVCTCNHLSTFAVLMDIAEKEYVAEAAINLEVISFICIALSLVSLFVAFCIFMSFNKNLHNNANSILINLVFVIFIAQLSFVAGVNRTDPKLFCRLVAIILHFFYLSAFTWLFVEMLHLYRRLVEIRDINYVLPGIVVGFAVGLYTDGYGNSRFCWLSMSESFIWSFAGPVVFAVMVMIIPAFILALKASLKEKVHVSDVSAYRCRIFSGGIVLLLLGVTWILGLVSVNYDVLVLHYVYAIISLSQGIFIFLSYVVGDRKVRRVLKKRWYKLQGKKLPEEDNLVGSRGSIRSRSALAYRHDSSMEGVLNRINIGISTTSTTSHSTSKSSGGLYKGDDYLRSTSTGTSVSGHVPTGSLYPPNTGLAPYTYDSKLYHEKGPDEPGTDRNRNKRGGGGNDSDSDSDGSVGNASLDLASSHSSDEDEDSDGGPSWEKQVPKNKKVEEAKEQARKKKKELEEADKQITQPPGYSTVIPQNQNYGHWPGDPNLSSFQMSESDYRQSEPTISSVPPDVTLPAQELQGHKEYIIPPVRTDSLLNDSFSSINRGSIHPPPDRMKVQVLTHNGSISSLSDSECSHETSV</sequence>
<feature type="disulfide bond" evidence="14">
    <location>
        <begin position="1545"/>
        <end position="1554"/>
    </location>
</feature>
<dbReference type="SMART" id="SM00181">
    <property type="entry name" value="EGF"/>
    <property type="match status" value="4"/>
</dbReference>
<dbReference type="InterPro" id="IPR046338">
    <property type="entry name" value="GAIN_dom_sf"/>
</dbReference>
<feature type="compositionally biased region" description="Polar residues" evidence="16">
    <location>
        <begin position="2498"/>
        <end position="2515"/>
    </location>
</feature>
<feature type="disulfide bond" evidence="14">
    <location>
        <begin position="1330"/>
        <end position="1339"/>
    </location>
</feature>
<feature type="domain" description="Laminin G" evidence="18">
    <location>
        <begin position="1344"/>
        <end position="1517"/>
    </location>
</feature>
<keyword evidence="2" id="KW-0217">Developmental protein</keyword>
<dbReference type="Pfam" id="PF23592">
    <property type="entry name" value="Cadherin_CELSR2_9th"/>
    <property type="match status" value="1"/>
</dbReference>
<evidence type="ECO:0000256" key="9">
    <source>
        <dbReference type="ARBA" id="ARBA00023136"/>
    </source>
</evidence>
<dbReference type="Proteomes" id="UP001217089">
    <property type="component" value="Unassembled WGS sequence"/>
</dbReference>
<name>A0ABQ9E8C0_TEGGR</name>
<feature type="domain" description="GAIN-B" evidence="21">
    <location>
        <begin position="1844"/>
        <end position="2058"/>
    </location>
</feature>
<evidence type="ECO:0000256" key="5">
    <source>
        <dbReference type="ARBA" id="ARBA00022692"/>
    </source>
</evidence>
<dbReference type="Pfam" id="PF01825">
    <property type="entry name" value="GPS"/>
    <property type="match status" value="1"/>
</dbReference>
<dbReference type="Pfam" id="PF00028">
    <property type="entry name" value="Cadherin"/>
    <property type="match status" value="8"/>
</dbReference>
<feature type="compositionally biased region" description="Low complexity" evidence="16">
    <location>
        <begin position="2440"/>
        <end position="2454"/>
    </location>
</feature>
<keyword evidence="5 17" id="KW-0812">Transmembrane</keyword>
<feature type="transmembrane region" description="Helical" evidence="17">
    <location>
        <begin position="2133"/>
        <end position="2154"/>
    </location>
</feature>
<dbReference type="InterPro" id="IPR000742">
    <property type="entry name" value="EGF"/>
</dbReference>